<protein>
    <submittedName>
        <fullName evidence="4">Uncharacterized protein</fullName>
    </submittedName>
</protein>
<feature type="compositionally biased region" description="Low complexity" evidence="1">
    <location>
        <begin position="907"/>
        <end position="919"/>
    </location>
</feature>
<evidence type="ECO:0000313" key="5">
    <source>
        <dbReference type="Proteomes" id="UP000800235"/>
    </source>
</evidence>
<reference evidence="4" key="1">
    <citation type="journal article" date="2020" name="Stud. Mycol.">
        <title>101 Dothideomycetes genomes: a test case for predicting lifestyles and emergence of pathogens.</title>
        <authorList>
            <person name="Haridas S."/>
            <person name="Albert R."/>
            <person name="Binder M."/>
            <person name="Bloem J."/>
            <person name="Labutti K."/>
            <person name="Salamov A."/>
            <person name="Andreopoulos B."/>
            <person name="Baker S."/>
            <person name="Barry K."/>
            <person name="Bills G."/>
            <person name="Bluhm B."/>
            <person name="Cannon C."/>
            <person name="Castanera R."/>
            <person name="Culley D."/>
            <person name="Daum C."/>
            <person name="Ezra D."/>
            <person name="Gonzalez J."/>
            <person name="Henrissat B."/>
            <person name="Kuo A."/>
            <person name="Liang C."/>
            <person name="Lipzen A."/>
            <person name="Lutzoni F."/>
            <person name="Magnuson J."/>
            <person name="Mondo S."/>
            <person name="Nolan M."/>
            <person name="Ohm R."/>
            <person name="Pangilinan J."/>
            <person name="Park H.-J."/>
            <person name="Ramirez L."/>
            <person name="Alfaro M."/>
            <person name="Sun H."/>
            <person name="Tritt A."/>
            <person name="Yoshinaga Y."/>
            <person name="Zwiers L.-H."/>
            <person name="Turgeon B."/>
            <person name="Goodwin S."/>
            <person name="Spatafora J."/>
            <person name="Crous P."/>
            <person name="Grigoriev I."/>
        </authorList>
    </citation>
    <scope>NUCLEOTIDE SEQUENCE</scope>
    <source>
        <strain evidence="4">CBS 130266</strain>
    </source>
</reference>
<feature type="region of interest" description="Disordered" evidence="1">
    <location>
        <begin position="306"/>
        <end position="347"/>
    </location>
</feature>
<evidence type="ECO:0000256" key="1">
    <source>
        <dbReference type="SAM" id="MobiDB-lite"/>
    </source>
</evidence>
<feature type="compositionally biased region" description="Polar residues" evidence="1">
    <location>
        <begin position="699"/>
        <end position="717"/>
    </location>
</feature>
<dbReference type="OrthoDB" id="5354458at2759"/>
<feature type="region of interest" description="Disordered" evidence="1">
    <location>
        <begin position="759"/>
        <end position="783"/>
    </location>
</feature>
<dbReference type="Pfam" id="PF25289">
    <property type="entry name" value="DUF7877"/>
    <property type="match status" value="1"/>
</dbReference>
<feature type="compositionally biased region" description="Low complexity" evidence="1">
    <location>
        <begin position="931"/>
        <end position="946"/>
    </location>
</feature>
<feature type="compositionally biased region" description="Polar residues" evidence="1">
    <location>
        <begin position="89"/>
        <end position="105"/>
    </location>
</feature>
<feature type="compositionally biased region" description="Polar residues" evidence="1">
    <location>
        <begin position="759"/>
        <end position="774"/>
    </location>
</feature>
<feature type="region of interest" description="Disordered" evidence="1">
    <location>
        <begin position="89"/>
        <end position="120"/>
    </location>
</feature>
<dbReference type="Proteomes" id="UP000800235">
    <property type="component" value="Unassembled WGS sequence"/>
</dbReference>
<gene>
    <name evidence="4" type="ORF">EJ08DRAFT_650401</name>
</gene>
<dbReference type="InterPro" id="IPR056687">
    <property type="entry name" value="DUF7785"/>
</dbReference>
<sequence>MPAIAVSANGLNAPAPAPAPTTELHSPVDSTNSTAPSKRKRSSTADAPQANGASEPPAQAAEQIEQDPLLPEVLTDILTVLSNYDTTPSILTTKLPSHRSASSEPNAKRTKLSQSPASTISDKLRSGAYVSLDALVKDVDAVASAMLEPLKTKEAKVPSYPSGRTSMLNAQETRLSTGILAFQKTLEEIVHAEKQRANSRHPEKAVKKDNAVTNGITVKMEHDDNIDDNGRSVLTVYANAQVPKQLFSSFQKPVRFQVSNKLAPPVQVATPLRETGLPNFISTTKIPPVEVEDVKATKVKAPKLGELFAPPSSLPRLQPPKPSRKTTTGNTLTFVPHDRPTRPARRNSYNWSAAQQSVGQWLGYGGVDVPLLPTSPSAKRKQRDRALSTGEAQIVLSDSEKLALKKAEDDALFRRVYGSFAPSHDNSSSVVPEETRNEIWWNKLGERFAQRTILVDPALLEEDAVEGATAEDQEQEAEDFKDAVESFDAEELGLDKLPADQTEDKEIDEILVDISNELERLASYQRVRNSYLASSSSTTVGQNSPLTNMIGSPSTPSTAEVEVYKTLKAQLAVMILNLPPYAVARLNGDQLEELNIKTNIIVETENPRGVMAEDEASRVAKQQAYAAASGPVAPPLNRASSSNYSNHSGINSYHRTPVAPATARPGSYFPQSTGNNRTAQIPYNRSASGVQTYSAGYPTTTPRPSHNTQQNNYNHSSLRGGGGYQQQAQTGSNQYYQTLPHVAAGGASAKAGAGYNSQYQGGTPHTQTRGGYQQTPTTTSYGRTGTAPVAPQFNYPATASPSHRMASPLTAATNATPANYNQSTPRPSYTNVNNTNTPTAQSQNRSSYYSTANVNANAGQQGISSVSNGGYNTPTTSAGAGAGAIGPSGFHTSMTALEQQSMLTRVQQQQQARMGAQQGNSSNNAVANGRQPSGTPVSVPVVGQGH</sequence>
<comment type="caution">
    <text evidence="4">The sequence shown here is derived from an EMBL/GenBank/DDBJ whole genome shotgun (WGS) entry which is preliminary data.</text>
</comment>
<feature type="region of interest" description="Disordered" evidence="1">
    <location>
        <begin position="699"/>
        <end position="729"/>
    </location>
</feature>
<evidence type="ECO:0000313" key="4">
    <source>
        <dbReference type="EMBL" id="KAF2429571.1"/>
    </source>
</evidence>
<feature type="compositionally biased region" description="Polar residues" evidence="1">
    <location>
        <begin position="822"/>
        <end position="847"/>
    </location>
</feature>
<dbReference type="EMBL" id="MU007046">
    <property type="protein sequence ID" value="KAF2429571.1"/>
    <property type="molecule type" value="Genomic_DNA"/>
</dbReference>
<dbReference type="AlphaFoldDB" id="A0A9P4NPZ6"/>
<proteinExistence type="predicted"/>
<evidence type="ECO:0000259" key="3">
    <source>
        <dbReference type="Pfam" id="PF25289"/>
    </source>
</evidence>
<keyword evidence="5" id="KW-1185">Reference proteome</keyword>
<dbReference type="InterPro" id="IPR057199">
    <property type="entry name" value="DUF7877"/>
</dbReference>
<accession>A0A9P4NPZ6</accession>
<evidence type="ECO:0000259" key="2">
    <source>
        <dbReference type="Pfam" id="PF25009"/>
    </source>
</evidence>
<feature type="domain" description="DUF7877" evidence="3">
    <location>
        <begin position="72"/>
        <end position="188"/>
    </location>
</feature>
<feature type="region of interest" description="Disordered" evidence="1">
    <location>
        <begin position="1"/>
        <end position="66"/>
    </location>
</feature>
<organism evidence="4 5">
    <name type="scientific">Tothia fuscella</name>
    <dbReference type="NCBI Taxonomy" id="1048955"/>
    <lineage>
        <taxon>Eukaryota</taxon>
        <taxon>Fungi</taxon>
        <taxon>Dikarya</taxon>
        <taxon>Ascomycota</taxon>
        <taxon>Pezizomycotina</taxon>
        <taxon>Dothideomycetes</taxon>
        <taxon>Pleosporomycetidae</taxon>
        <taxon>Venturiales</taxon>
        <taxon>Cylindrosympodiaceae</taxon>
        <taxon>Tothia</taxon>
    </lineage>
</organism>
<feature type="domain" description="DUF7785" evidence="2">
    <location>
        <begin position="504"/>
        <end position="602"/>
    </location>
</feature>
<feature type="region of interest" description="Disordered" evidence="1">
    <location>
        <begin position="815"/>
        <end position="847"/>
    </location>
</feature>
<dbReference type="Pfam" id="PF25009">
    <property type="entry name" value="DUF7785"/>
    <property type="match status" value="1"/>
</dbReference>
<name>A0A9P4NPZ6_9PEZI</name>
<feature type="region of interest" description="Disordered" evidence="1">
    <location>
        <begin position="902"/>
        <end position="946"/>
    </location>
</feature>